<dbReference type="GO" id="GO:0030488">
    <property type="term" value="P:tRNA methylation"/>
    <property type="evidence" value="ECO:0007669"/>
    <property type="project" value="TreeGrafter"/>
</dbReference>
<organism evidence="2 3">
    <name type="scientific">Neomonachus schauinslandi</name>
    <name type="common">Hawaiian monk seal</name>
    <name type="synonym">Monachus schauinslandi</name>
    <dbReference type="NCBI Taxonomy" id="29088"/>
    <lineage>
        <taxon>Eukaryota</taxon>
        <taxon>Metazoa</taxon>
        <taxon>Chordata</taxon>
        <taxon>Craniata</taxon>
        <taxon>Vertebrata</taxon>
        <taxon>Euteleostomi</taxon>
        <taxon>Mammalia</taxon>
        <taxon>Eutheria</taxon>
        <taxon>Laurasiatheria</taxon>
        <taxon>Carnivora</taxon>
        <taxon>Caniformia</taxon>
        <taxon>Pinnipedia</taxon>
        <taxon>Phocidae</taxon>
        <taxon>Monachinae</taxon>
        <taxon>Monachini</taxon>
        <taxon>Neomonachus</taxon>
    </lineage>
</organism>
<dbReference type="Gene3D" id="2.20.25.10">
    <property type="match status" value="1"/>
</dbReference>
<dbReference type="GeneID" id="110572664"/>
<keyword evidence="2" id="KW-1185">Reference proteome</keyword>
<sequence length="115" mass="12632">MKPLFHHALSPPVLGVRLCSSSPQPHVPRVLSPVIPAVVSGRLLEVATALLLLVQVPRGRTEGFEHDEEFRRKMHHPLLGKDVSEGTLQCPESGHLFPNSSRISDMLLSEEGTQT</sequence>
<evidence type="ECO:0000313" key="2">
    <source>
        <dbReference type="Proteomes" id="UP000248481"/>
    </source>
</evidence>
<dbReference type="Proteomes" id="UP000248481">
    <property type="component" value="Chromosome 13"/>
</dbReference>
<reference evidence="3" key="1">
    <citation type="submission" date="2025-08" db="UniProtKB">
        <authorList>
            <consortium name="RefSeq"/>
        </authorList>
    </citation>
    <scope>IDENTIFICATION</scope>
    <source>
        <tissue evidence="3">Blood</tissue>
    </source>
</reference>
<evidence type="ECO:0000256" key="1">
    <source>
        <dbReference type="SAM" id="MobiDB-lite"/>
    </source>
</evidence>
<dbReference type="GO" id="GO:0070476">
    <property type="term" value="P:rRNA (guanine-N7)-methylation"/>
    <property type="evidence" value="ECO:0007669"/>
    <property type="project" value="TreeGrafter"/>
</dbReference>
<gene>
    <name evidence="3" type="primary">LOC110572664</name>
</gene>
<dbReference type="RefSeq" id="XP_044776347.1">
    <property type="nucleotide sequence ID" value="XM_044920412.1"/>
</dbReference>
<dbReference type="AlphaFoldDB" id="A0A8M1MR68"/>
<dbReference type="KEGG" id="nsu:110572664"/>
<dbReference type="GO" id="GO:0046982">
    <property type="term" value="F:protein heterodimerization activity"/>
    <property type="evidence" value="ECO:0007669"/>
    <property type="project" value="InterPro"/>
</dbReference>
<dbReference type="PANTHER" id="PTHR12773">
    <property type="entry name" value="UPF0315 PROTEIN-RELATED"/>
    <property type="match status" value="1"/>
</dbReference>
<dbReference type="InterPro" id="IPR039127">
    <property type="entry name" value="Trm112"/>
</dbReference>
<protein>
    <submittedName>
        <fullName evidence="3">Multifunctional methyltransferase subunit TRM112-like protein</fullName>
    </submittedName>
</protein>
<dbReference type="PANTHER" id="PTHR12773:SF0">
    <property type="entry name" value="MULTIFUNCTIONAL METHYLTRANSFERASE SUBUNIT TRM112-LIKE PROTEIN"/>
    <property type="match status" value="1"/>
</dbReference>
<proteinExistence type="predicted"/>
<name>A0A8M1MR68_NEOSC</name>
<accession>A0A8M1MR68</accession>
<evidence type="ECO:0000313" key="3">
    <source>
        <dbReference type="RefSeq" id="XP_044776347.1"/>
    </source>
</evidence>
<feature type="region of interest" description="Disordered" evidence="1">
    <location>
        <begin position="82"/>
        <end position="115"/>
    </location>
</feature>